<keyword evidence="1" id="KW-0812">Transmembrane</keyword>
<evidence type="ECO:0000313" key="3">
    <source>
        <dbReference type="EMBL" id="CAF1677449.1"/>
    </source>
</evidence>
<comment type="caution">
    <text evidence="2">The sequence shown here is derived from an EMBL/GenBank/DDBJ whole genome shotgun (WGS) entry which is preliminary data.</text>
</comment>
<keyword evidence="4" id="KW-1185">Reference proteome</keyword>
<dbReference type="Proteomes" id="UP000663828">
    <property type="component" value="Unassembled WGS sequence"/>
</dbReference>
<dbReference type="OrthoDB" id="10044902at2759"/>
<dbReference type="AlphaFoldDB" id="A0A815PT38"/>
<dbReference type="EMBL" id="CAJNOR010014258">
    <property type="protein sequence ID" value="CAF1677449.1"/>
    <property type="molecule type" value="Genomic_DNA"/>
</dbReference>
<organism evidence="2 5">
    <name type="scientific">Adineta ricciae</name>
    <name type="common">Rotifer</name>
    <dbReference type="NCBI Taxonomy" id="249248"/>
    <lineage>
        <taxon>Eukaryota</taxon>
        <taxon>Metazoa</taxon>
        <taxon>Spiralia</taxon>
        <taxon>Gnathifera</taxon>
        <taxon>Rotifera</taxon>
        <taxon>Eurotatoria</taxon>
        <taxon>Bdelloidea</taxon>
        <taxon>Adinetida</taxon>
        <taxon>Adinetidae</taxon>
        <taxon>Adineta</taxon>
    </lineage>
</organism>
<evidence type="ECO:0000256" key="1">
    <source>
        <dbReference type="SAM" id="Phobius"/>
    </source>
</evidence>
<feature type="transmembrane region" description="Helical" evidence="1">
    <location>
        <begin position="128"/>
        <end position="152"/>
    </location>
</feature>
<dbReference type="EMBL" id="CAJNOJ010000452">
    <property type="protein sequence ID" value="CAF1453562.1"/>
    <property type="molecule type" value="Genomic_DNA"/>
</dbReference>
<reference evidence="2" key="1">
    <citation type="submission" date="2021-02" db="EMBL/GenBank/DDBJ databases">
        <authorList>
            <person name="Nowell W R."/>
        </authorList>
    </citation>
    <scope>NUCLEOTIDE SEQUENCE</scope>
</reference>
<protein>
    <submittedName>
        <fullName evidence="2">Uncharacterized protein</fullName>
    </submittedName>
</protein>
<evidence type="ECO:0000313" key="4">
    <source>
        <dbReference type="Proteomes" id="UP000663828"/>
    </source>
</evidence>
<sequence>MASKLPYTAIPIDDSFIKMIPNQATKLIQEIQKDIANEKEISDRTYQACDAILQSIQKEYLRIQIEFVEETQILITKALLEPNKKFHETWLQFFEIFAGRCHQITGPILQVLNSVASESKRLQDKYRLLLAGATAFSVVSTVFIGGLILHFLPEAWCCFTLTASGLSLAAAGALSAAGLAIACVIGAMNISAIRAVYDRCTSELQTLLTKYLPCLFNVHKNTVTSTELQQAIKGSIDTFKVKEDVWINIDTLEMLKRSTVRELDALKQKANP</sequence>
<dbReference type="Proteomes" id="UP000663852">
    <property type="component" value="Unassembled WGS sequence"/>
</dbReference>
<keyword evidence="1" id="KW-1133">Transmembrane helix</keyword>
<feature type="transmembrane region" description="Helical" evidence="1">
    <location>
        <begin position="164"/>
        <end position="187"/>
    </location>
</feature>
<evidence type="ECO:0000313" key="2">
    <source>
        <dbReference type="EMBL" id="CAF1453562.1"/>
    </source>
</evidence>
<accession>A0A815PT38</accession>
<proteinExistence type="predicted"/>
<gene>
    <name evidence="2" type="ORF">EDS130_LOCUS39675</name>
    <name evidence="3" type="ORF">XAT740_LOCUS59879</name>
</gene>
<name>A0A815PT38_ADIRI</name>
<keyword evidence="1" id="KW-0472">Membrane</keyword>
<evidence type="ECO:0000313" key="5">
    <source>
        <dbReference type="Proteomes" id="UP000663852"/>
    </source>
</evidence>